<evidence type="ECO:0000256" key="2">
    <source>
        <dbReference type="SAM" id="MobiDB-lite"/>
    </source>
</evidence>
<feature type="region of interest" description="Disordered" evidence="2">
    <location>
        <begin position="141"/>
        <end position="161"/>
    </location>
</feature>
<dbReference type="Proteomes" id="UP000655588">
    <property type="component" value="Unassembled WGS sequence"/>
</dbReference>
<protein>
    <recommendedName>
        <fullName evidence="3">KxDL domain-containing protein</fullName>
    </recommendedName>
</protein>
<evidence type="ECO:0000256" key="1">
    <source>
        <dbReference type="ARBA" id="ARBA00005913"/>
    </source>
</evidence>
<dbReference type="AlphaFoldDB" id="A0A833RSR6"/>
<comment type="caution">
    <text evidence="4">The sequence shown here is derived from an EMBL/GenBank/DDBJ whole genome shotgun (WGS) entry which is preliminary data.</text>
</comment>
<comment type="similarity">
    <text evidence="1">Belongs to the KXD1 family.</text>
</comment>
<accession>A0A833RSR6</accession>
<dbReference type="Pfam" id="PF10241">
    <property type="entry name" value="KxDL"/>
    <property type="match status" value="1"/>
</dbReference>
<feature type="domain" description="KxDL" evidence="3">
    <location>
        <begin position="31"/>
        <end position="115"/>
    </location>
</feature>
<feature type="region of interest" description="Disordered" evidence="2">
    <location>
        <begin position="178"/>
        <end position="212"/>
    </location>
</feature>
<reference evidence="4" key="1">
    <citation type="submission" date="2019-11" db="EMBL/GenBank/DDBJ databases">
        <title>The nuclear and mitochondrial genomes of Frieseomelitta varia - a highly eusocial stingless bee (Meliponini) with a permanently sterile worker caste.</title>
        <authorList>
            <person name="Freitas F.C.P."/>
            <person name="Lourenco A.P."/>
            <person name="Nunes F.M.F."/>
            <person name="Paschoal A.R."/>
            <person name="Abreu F.C.P."/>
            <person name="Barbin F.O."/>
            <person name="Bataglia L."/>
            <person name="Cardoso-Junior C.A.M."/>
            <person name="Cervoni M.S."/>
            <person name="Silva S.R."/>
            <person name="Dalarmi F."/>
            <person name="Del Lama M.A."/>
            <person name="Depintor T.S."/>
            <person name="Ferreira K.M."/>
            <person name="Goria P.S."/>
            <person name="Jaskot M.C."/>
            <person name="Lago D.C."/>
            <person name="Luna-Lucena D."/>
            <person name="Moda L.M."/>
            <person name="Nascimento L."/>
            <person name="Pedrino M."/>
            <person name="Rabico F.O."/>
            <person name="Sanches F.C."/>
            <person name="Santos D.E."/>
            <person name="Santos C.G."/>
            <person name="Vieira J."/>
            <person name="Lopes T.F."/>
            <person name="Barchuk A.R."/>
            <person name="Hartfelder K."/>
            <person name="Simoes Z.L.P."/>
            <person name="Bitondi M.M.G."/>
            <person name="Pinheiro D.G."/>
        </authorList>
    </citation>
    <scope>NUCLEOTIDE SEQUENCE</scope>
    <source>
        <strain evidence="4">USP_RPSP 00005682</strain>
        <tissue evidence="4">Whole individual</tissue>
    </source>
</reference>
<name>A0A833RSR6_9HYME</name>
<proteinExistence type="inferred from homology"/>
<dbReference type="GO" id="GO:0099078">
    <property type="term" value="C:BORC complex"/>
    <property type="evidence" value="ECO:0007669"/>
    <property type="project" value="TreeGrafter"/>
</dbReference>
<dbReference type="InterPro" id="IPR019371">
    <property type="entry name" value="KxDL_dom"/>
</dbReference>
<dbReference type="InterPro" id="IPR039843">
    <property type="entry name" value="KXD1-like"/>
</dbReference>
<keyword evidence="5" id="KW-1185">Reference proteome</keyword>
<dbReference type="EMBL" id="WNWW01000251">
    <property type="protein sequence ID" value="KAF3427493.1"/>
    <property type="molecule type" value="Genomic_DNA"/>
</dbReference>
<dbReference type="GO" id="GO:0032418">
    <property type="term" value="P:lysosome localization"/>
    <property type="evidence" value="ECO:0007669"/>
    <property type="project" value="TreeGrafter"/>
</dbReference>
<evidence type="ECO:0000313" key="5">
    <source>
        <dbReference type="Proteomes" id="UP000655588"/>
    </source>
</evidence>
<dbReference type="PANTHER" id="PTHR13511">
    <property type="entry name" value="KXDL MOTIF-CONTAINING PROTEIN 1"/>
    <property type="match status" value="1"/>
</dbReference>
<gene>
    <name evidence="4" type="ORF">E2986_12909</name>
</gene>
<evidence type="ECO:0000313" key="4">
    <source>
        <dbReference type="EMBL" id="KAF3427493.1"/>
    </source>
</evidence>
<organism evidence="4 5">
    <name type="scientific">Frieseomelitta varia</name>
    <dbReference type="NCBI Taxonomy" id="561572"/>
    <lineage>
        <taxon>Eukaryota</taxon>
        <taxon>Metazoa</taxon>
        <taxon>Ecdysozoa</taxon>
        <taxon>Arthropoda</taxon>
        <taxon>Hexapoda</taxon>
        <taxon>Insecta</taxon>
        <taxon>Pterygota</taxon>
        <taxon>Neoptera</taxon>
        <taxon>Endopterygota</taxon>
        <taxon>Hymenoptera</taxon>
        <taxon>Apocrita</taxon>
        <taxon>Aculeata</taxon>
        <taxon>Apoidea</taxon>
        <taxon>Anthophila</taxon>
        <taxon>Apidae</taxon>
        <taxon>Frieseomelitta</taxon>
    </lineage>
</organism>
<evidence type="ECO:0000259" key="3">
    <source>
        <dbReference type="Pfam" id="PF10241"/>
    </source>
</evidence>
<dbReference type="PANTHER" id="PTHR13511:SF0">
    <property type="entry name" value="KXDL MOTIF-CONTAINING PROTEIN 1"/>
    <property type="match status" value="1"/>
</dbReference>
<feature type="compositionally biased region" description="Low complexity" evidence="2">
    <location>
        <begin position="180"/>
        <end position="193"/>
    </location>
</feature>
<sequence length="262" mass="29794">MATAQGTPESDTGSFECFQNYTAPEVFIQGLAGIVDQQDVESMIRAQKQMLQRFEKTNEMLTNCNQLSINRLKTAGNEFKKHTALLVEMKRDLDYIFKRIRIVKNKLSQQYPQAFNEAVRSSLAEEVIVEDVDCPVKPLEPEIVPLPSASHTVTDRDPDSDVPVEEFQFAKLRKRRIKSNDSSSTESNNDQSNADTSSCTSDTETKLPTIPSKEYNKRFGSTAIITLSSYEEKVEENLNKIEITKKLIIRFVFTFKHVLNIL</sequence>